<dbReference type="PANTHER" id="PTHR30303">
    <property type="entry name" value="HYDROGENASE ISOENZYMES FORMATION PROTEIN HYPE"/>
    <property type="match status" value="1"/>
</dbReference>
<dbReference type="Proteomes" id="UP000652307">
    <property type="component" value="Unassembled WGS sequence"/>
</dbReference>
<evidence type="ECO:0000313" key="4">
    <source>
        <dbReference type="EMBL" id="MBE9391224.1"/>
    </source>
</evidence>
<dbReference type="AlphaFoldDB" id="A0A843AB10"/>
<evidence type="ECO:0000259" key="2">
    <source>
        <dbReference type="Pfam" id="PF00586"/>
    </source>
</evidence>
<comment type="caution">
    <text evidence="4">The sequence shown here is derived from an EMBL/GenBank/DDBJ whole genome shotgun (WGS) entry which is preliminary data.</text>
</comment>
<organism evidence="4 5">
    <name type="scientific">Fervidicoccus fontis</name>
    <dbReference type="NCBI Taxonomy" id="683846"/>
    <lineage>
        <taxon>Archaea</taxon>
        <taxon>Thermoproteota</taxon>
        <taxon>Thermoprotei</taxon>
        <taxon>Fervidicoccales</taxon>
        <taxon>Fervidicoccaceae</taxon>
        <taxon>Fervidicoccus</taxon>
    </lineage>
</organism>
<reference evidence="4" key="1">
    <citation type="submission" date="2020-10" db="EMBL/GenBank/DDBJ databases">
        <title>Fervidococcus fontis strain 3639Fd - the first crenarchaeon capable of growth on lipids.</title>
        <authorList>
            <person name="Kochetkova T.V."/>
            <person name="Elcheninov A.G."/>
            <person name="Toschakov S.V."/>
            <person name="Kublanov I.V."/>
        </authorList>
    </citation>
    <scope>NUCLEOTIDE SEQUENCE</scope>
    <source>
        <strain evidence="4">3639Fd</strain>
    </source>
</reference>
<dbReference type="Pfam" id="PF00586">
    <property type="entry name" value="AIRS"/>
    <property type="match status" value="1"/>
</dbReference>
<accession>A0A843AB10</accession>
<sequence>MVIKLPHEVMMEYVLNRVGREDPQVIMGPRIGEDASIIDLRDGRVLVSHVDPIVGAIESIGWLSVNIVSNDIAVRGVEPRWLLSDILLPESSSIDLLDRITSQIDEAAKEVGVMIVGGHTVFAPKLTRPIVSMTAIGIGEREKIVTTSGAREGDEIVMTKTAGIEGTAILATDFKDVLLKKGIKEEVLERGREFLKMVSVVKEALALSRRGLANSMHDATNGGVLEGVAEMAYASRKTIELFEDRIPVAEETASMSKALGIDPLKLISSGVLIASVPSGRGREAVELLRSIGIKGSVVGRVKEFSGDYLLLHRKNGGIERIGDIYIEDELDNLWESYRNEVSKSDL</sequence>
<dbReference type="SUPFAM" id="SSF56042">
    <property type="entry name" value="PurM C-terminal domain-like"/>
    <property type="match status" value="1"/>
</dbReference>
<dbReference type="RefSeq" id="WP_193803633.1">
    <property type="nucleotide sequence ID" value="NZ_JADEZV010000002.1"/>
</dbReference>
<dbReference type="Gene3D" id="3.30.1330.10">
    <property type="entry name" value="PurM-like, N-terminal domain"/>
    <property type="match status" value="1"/>
</dbReference>
<dbReference type="Gene3D" id="3.90.650.10">
    <property type="entry name" value="PurM-like C-terminal domain"/>
    <property type="match status" value="1"/>
</dbReference>
<dbReference type="SUPFAM" id="SSF55326">
    <property type="entry name" value="PurM N-terminal domain-like"/>
    <property type="match status" value="1"/>
</dbReference>
<comment type="similarity">
    <text evidence="1">Belongs to the HypE family.</text>
</comment>
<dbReference type="GO" id="GO:0051604">
    <property type="term" value="P:protein maturation"/>
    <property type="evidence" value="ECO:0007669"/>
    <property type="project" value="TreeGrafter"/>
</dbReference>
<dbReference type="InterPro" id="IPR036676">
    <property type="entry name" value="PurM-like_C_sf"/>
</dbReference>
<dbReference type="EMBL" id="JADEZV010000002">
    <property type="protein sequence ID" value="MBE9391224.1"/>
    <property type="molecule type" value="Genomic_DNA"/>
</dbReference>
<dbReference type="PANTHER" id="PTHR30303:SF4">
    <property type="entry name" value="HYDROGENASE EXPRESSION_FORMATION PROTEIN HYPE"/>
    <property type="match status" value="1"/>
</dbReference>
<dbReference type="InterPro" id="IPR010918">
    <property type="entry name" value="PurM-like_C_dom"/>
</dbReference>
<name>A0A843AB10_9CREN</name>
<feature type="domain" description="PurM-like C-terminal" evidence="3">
    <location>
        <begin position="151"/>
        <end position="303"/>
    </location>
</feature>
<feature type="domain" description="PurM-like N-terminal" evidence="2">
    <location>
        <begin position="32"/>
        <end position="138"/>
    </location>
</feature>
<evidence type="ECO:0000259" key="3">
    <source>
        <dbReference type="Pfam" id="PF02769"/>
    </source>
</evidence>
<dbReference type="InterPro" id="IPR036921">
    <property type="entry name" value="PurM-like_N_sf"/>
</dbReference>
<dbReference type="InterPro" id="IPR011854">
    <property type="entry name" value="HypE"/>
</dbReference>
<gene>
    <name evidence="4" type="ORF">IOK49_03930</name>
</gene>
<evidence type="ECO:0000313" key="5">
    <source>
        <dbReference type="Proteomes" id="UP000652307"/>
    </source>
</evidence>
<protein>
    <submittedName>
        <fullName evidence="4">AIR synthase family protein</fullName>
    </submittedName>
</protein>
<evidence type="ECO:0000256" key="1">
    <source>
        <dbReference type="ARBA" id="ARBA00006243"/>
    </source>
</evidence>
<proteinExistence type="inferred from homology"/>
<dbReference type="Pfam" id="PF02769">
    <property type="entry name" value="AIRS_C"/>
    <property type="match status" value="1"/>
</dbReference>
<dbReference type="CDD" id="cd06061">
    <property type="entry name" value="PurM-like1"/>
    <property type="match status" value="1"/>
</dbReference>
<dbReference type="PIRSF" id="PIRSF005644">
    <property type="entry name" value="Hdrgns_mtr_HypE"/>
    <property type="match status" value="1"/>
</dbReference>
<dbReference type="InterPro" id="IPR016188">
    <property type="entry name" value="PurM-like_N"/>
</dbReference>